<evidence type="ECO:0000256" key="2">
    <source>
        <dbReference type="ARBA" id="ARBA00022741"/>
    </source>
</evidence>
<comment type="caution">
    <text evidence="5">The sequence shown here is derived from an EMBL/GenBank/DDBJ whole genome shotgun (WGS) entry which is preliminary data.</text>
</comment>
<keyword evidence="4" id="KW-0479">Metal-binding</keyword>
<comment type="cofactor">
    <cofactor evidence="4">
        <name>Mg(2+)</name>
        <dbReference type="ChEBI" id="CHEBI:18420"/>
    </cofactor>
</comment>
<dbReference type="NCBIfam" id="TIGR02727">
    <property type="entry name" value="MTHFS_bact"/>
    <property type="match status" value="1"/>
</dbReference>
<proteinExistence type="inferred from homology"/>
<dbReference type="SUPFAM" id="SSF100950">
    <property type="entry name" value="NagB/RpiA/CoA transferase-like"/>
    <property type="match status" value="1"/>
</dbReference>
<evidence type="ECO:0000256" key="4">
    <source>
        <dbReference type="RuleBase" id="RU361279"/>
    </source>
</evidence>
<evidence type="ECO:0000313" key="6">
    <source>
        <dbReference type="Proteomes" id="UP001230156"/>
    </source>
</evidence>
<name>A0ABU0YPH2_9PROT</name>
<keyword evidence="6" id="KW-1185">Reference proteome</keyword>
<dbReference type="PANTHER" id="PTHR23407:SF1">
    <property type="entry name" value="5-FORMYLTETRAHYDROFOLATE CYCLO-LIGASE"/>
    <property type="match status" value="1"/>
</dbReference>
<gene>
    <name evidence="5" type="ORF">Q8A70_15265</name>
</gene>
<dbReference type="PANTHER" id="PTHR23407">
    <property type="entry name" value="ATPASE INHIBITOR/5-FORMYLTETRAHYDROFOLATE CYCLO-LIGASE"/>
    <property type="match status" value="1"/>
</dbReference>
<accession>A0ABU0YPH2</accession>
<sequence length="286" mass="31101">MNWPEVRAWRREARQKLLAARAAIALSVREDLSRKLIERLRPVLNDRPQPISFYWPIKAEPDLKPLMRALDAAGVRVCLPVAIKLGEPLTFRPWTKGTRMERGLWDIPIPADPAEVEPRTLIAPIVGYDEAGYRLGYGGGFFDRTLAKFGDAAAIGIGTSMFRLPTIHPQPHDIRMAAIVTEAGIAGGDAVSPASAVCYLDESDPRYAGFDTPDETAARLAGLIGRLPPERRGLLDYALWRLGAEAKEAAPTADSPTALLGQALPRVRDDAVHAALSALRSSLTAA</sequence>
<organism evidence="5 6">
    <name type="scientific">Dongia sedimenti</name>
    <dbReference type="NCBI Taxonomy" id="3064282"/>
    <lineage>
        <taxon>Bacteria</taxon>
        <taxon>Pseudomonadati</taxon>
        <taxon>Pseudomonadota</taxon>
        <taxon>Alphaproteobacteria</taxon>
        <taxon>Rhodospirillales</taxon>
        <taxon>Dongiaceae</taxon>
        <taxon>Dongia</taxon>
    </lineage>
</organism>
<evidence type="ECO:0000256" key="1">
    <source>
        <dbReference type="ARBA" id="ARBA00010638"/>
    </source>
</evidence>
<dbReference type="EC" id="6.3.3.2" evidence="4"/>
<keyword evidence="3 4" id="KW-0067">ATP-binding</keyword>
<dbReference type="RefSeq" id="WP_379956583.1">
    <property type="nucleotide sequence ID" value="NZ_JAUYVI010000004.1"/>
</dbReference>
<dbReference type="EMBL" id="JAUYVI010000004">
    <property type="protein sequence ID" value="MDQ7249045.1"/>
    <property type="molecule type" value="Genomic_DNA"/>
</dbReference>
<evidence type="ECO:0000256" key="3">
    <source>
        <dbReference type="ARBA" id="ARBA00022840"/>
    </source>
</evidence>
<dbReference type="InterPro" id="IPR024185">
    <property type="entry name" value="FTHF_cligase-like_sf"/>
</dbReference>
<comment type="catalytic activity">
    <reaction evidence="4">
        <text>(6S)-5-formyl-5,6,7,8-tetrahydrofolate + ATP = (6R)-5,10-methenyltetrahydrofolate + ADP + phosphate</text>
        <dbReference type="Rhea" id="RHEA:10488"/>
        <dbReference type="ChEBI" id="CHEBI:30616"/>
        <dbReference type="ChEBI" id="CHEBI:43474"/>
        <dbReference type="ChEBI" id="CHEBI:57455"/>
        <dbReference type="ChEBI" id="CHEBI:57457"/>
        <dbReference type="ChEBI" id="CHEBI:456216"/>
        <dbReference type="EC" id="6.3.3.2"/>
    </reaction>
</comment>
<dbReference type="GO" id="GO:0030272">
    <property type="term" value="F:5-formyltetrahydrofolate cyclo-ligase activity"/>
    <property type="evidence" value="ECO:0007669"/>
    <property type="project" value="UniProtKB-EC"/>
</dbReference>
<protein>
    <recommendedName>
        <fullName evidence="4">5-formyltetrahydrofolate cyclo-ligase</fullName>
        <ecNumber evidence="4">6.3.3.2</ecNumber>
    </recommendedName>
</protein>
<dbReference type="Pfam" id="PF01812">
    <property type="entry name" value="5-FTHF_cyc-lig"/>
    <property type="match status" value="1"/>
</dbReference>
<dbReference type="Proteomes" id="UP001230156">
    <property type="component" value="Unassembled WGS sequence"/>
</dbReference>
<keyword evidence="5" id="KW-0436">Ligase</keyword>
<dbReference type="Gene3D" id="3.40.50.10420">
    <property type="entry name" value="NagB/RpiA/CoA transferase-like"/>
    <property type="match status" value="1"/>
</dbReference>
<evidence type="ECO:0000313" key="5">
    <source>
        <dbReference type="EMBL" id="MDQ7249045.1"/>
    </source>
</evidence>
<dbReference type="InterPro" id="IPR037171">
    <property type="entry name" value="NagB/RpiA_transferase-like"/>
</dbReference>
<keyword evidence="4" id="KW-0460">Magnesium</keyword>
<reference evidence="6" key="1">
    <citation type="submission" date="2023-08" db="EMBL/GenBank/DDBJ databases">
        <title>Rhodospirillaceae gen. nov., a novel taxon isolated from the Yangtze River Yuezi River estuary sludge.</title>
        <authorList>
            <person name="Ruan L."/>
        </authorList>
    </citation>
    <scope>NUCLEOTIDE SEQUENCE [LARGE SCALE GENOMIC DNA]</scope>
    <source>
        <strain evidence="6">R-7</strain>
    </source>
</reference>
<dbReference type="InterPro" id="IPR002698">
    <property type="entry name" value="FTHF_cligase"/>
</dbReference>
<comment type="similarity">
    <text evidence="1 4">Belongs to the 5-formyltetrahydrofolate cyclo-ligase family.</text>
</comment>
<keyword evidence="2 4" id="KW-0547">Nucleotide-binding</keyword>